<protein>
    <submittedName>
        <fullName evidence="1">Asp/Glu/hydantoin racemase</fullName>
    </submittedName>
</protein>
<accession>A0A481YT21</accession>
<dbReference type="InterPro" id="IPR001920">
    <property type="entry name" value="Asp/Glu_race"/>
</dbReference>
<dbReference type="Gene3D" id="3.40.50.1860">
    <property type="match status" value="2"/>
</dbReference>
<gene>
    <name evidence="1" type="ORF">LCMAC102_01730</name>
</gene>
<dbReference type="EMBL" id="MK500334">
    <property type="protein sequence ID" value="QBK86378.1"/>
    <property type="molecule type" value="Genomic_DNA"/>
</dbReference>
<evidence type="ECO:0000313" key="1">
    <source>
        <dbReference type="EMBL" id="QBK86378.1"/>
    </source>
</evidence>
<sequence>MDNPFIIGIIDNSGDTGIDMMRKLIIALRMRNGVSQPSFVLESDVRMAHASQKLTDEGENIKEKLWEYMGTLIFKFLFVHKVDVFCISCNTLHIFQDRIVDLLDKYQIPRTKFVSFVDVVTEHIKTNKLTRVGLVGSLITTDLETNSLSPFQCLTKLQNVQIVVSQRNEFQDIITEVKKNGYSTYISNKFRRLLNNIDAPIYLACTEFSLLGKFPRTIDVTDLVVDKMVERIVRIGIR</sequence>
<proteinExistence type="predicted"/>
<name>A0A481YT21_9VIRU</name>
<dbReference type="GO" id="GO:0016855">
    <property type="term" value="F:racemase and epimerase activity, acting on amino acids and derivatives"/>
    <property type="evidence" value="ECO:0007669"/>
    <property type="project" value="InterPro"/>
</dbReference>
<organism evidence="1">
    <name type="scientific">Marseillevirus LCMAC102</name>
    <dbReference type="NCBI Taxonomy" id="2506603"/>
    <lineage>
        <taxon>Viruses</taxon>
        <taxon>Varidnaviria</taxon>
        <taxon>Bamfordvirae</taxon>
        <taxon>Nucleocytoviricota</taxon>
        <taxon>Megaviricetes</taxon>
        <taxon>Pimascovirales</taxon>
        <taxon>Pimascovirales incertae sedis</taxon>
        <taxon>Marseilleviridae</taxon>
    </lineage>
</organism>
<reference evidence="1" key="1">
    <citation type="journal article" date="2019" name="MBio">
        <title>Virus Genomes from Deep Sea Sediments Expand the Ocean Megavirome and Support Independent Origins of Viral Gigantism.</title>
        <authorList>
            <person name="Backstrom D."/>
            <person name="Yutin N."/>
            <person name="Jorgensen S.L."/>
            <person name="Dharamshi J."/>
            <person name="Homa F."/>
            <person name="Zaremba-Niedwiedzka K."/>
            <person name="Spang A."/>
            <person name="Wolf Y.I."/>
            <person name="Koonin E.V."/>
            <person name="Ettema T.J."/>
        </authorList>
    </citation>
    <scope>NUCLEOTIDE SEQUENCE</scope>
</reference>
<dbReference type="SUPFAM" id="SSF53681">
    <property type="entry name" value="Aspartate/glutamate racemase"/>
    <property type="match status" value="1"/>
</dbReference>